<reference evidence="1 2" key="1">
    <citation type="submission" date="2018-01" db="EMBL/GenBank/DDBJ databases">
        <title>Draft Genome Sequence of Komagataeibacter maltaceti LMG 1529, a Vinegar Producing Acetic Acid Bacterium Isolated from Malt Vinegar Brewery Acetifiers.</title>
        <authorList>
            <person name="Zhang Q."/>
            <person name="Hollensteiner J."/>
            <person name="Poehlein A."/>
            <person name="Daniel R."/>
        </authorList>
    </citation>
    <scope>NUCLEOTIDE SEQUENCE [LARGE SCALE GENOMIC DNA]</scope>
    <source>
        <strain evidence="1 2">LMG 1529</strain>
    </source>
</reference>
<proteinExistence type="predicted"/>
<accession>A0A2S3W1C7</accession>
<gene>
    <name evidence="1" type="ORF">KMAL_16310</name>
</gene>
<dbReference type="RefSeq" id="WP_110095227.1">
    <property type="nucleotide sequence ID" value="NZ_NKUE01000010.1"/>
</dbReference>
<name>A0A2S3W1C7_9PROT</name>
<dbReference type="Proteomes" id="UP000237344">
    <property type="component" value="Unassembled WGS sequence"/>
</dbReference>
<evidence type="ECO:0000313" key="2">
    <source>
        <dbReference type="Proteomes" id="UP000237344"/>
    </source>
</evidence>
<dbReference type="OrthoDB" id="452279at2"/>
<organism evidence="1 2">
    <name type="scientific">Novacetimonas maltaceti</name>
    <dbReference type="NCBI Taxonomy" id="1203393"/>
    <lineage>
        <taxon>Bacteria</taxon>
        <taxon>Pseudomonadati</taxon>
        <taxon>Pseudomonadota</taxon>
        <taxon>Alphaproteobacteria</taxon>
        <taxon>Acetobacterales</taxon>
        <taxon>Acetobacteraceae</taxon>
        <taxon>Novacetimonas</taxon>
    </lineage>
</organism>
<protein>
    <submittedName>
        <fullName evidence="1">Uncharacterized protein</fullName>
    </submittedName>
</protein>
<sequence>MIPYSVLSPLAEESGAHVIISKTLFRFLLSEYLKSLPFDEKAYLETNPDVDAAVHRGEMESGREHFLYTGFFEGRETGSSEFDEKWYLKNNPDVVASVRRGDWTTGKEHWLAMGRAELRAPCRALVPLYDTWRQFLLDSKYK</sequence>
<evidence type="ECO:0000313" key="1">
    <source>
        <dbReference type="EMBL" id="POF62694.1"/>
    </source>
</evidence>
<dbReference type="AlphaFoldDB" id="A0A2S3W1C7"/>
<comment type="caution">
    <text evidence="1">The sequence shown here is derived from an EMBL/GenBank/DDBJ whole genome shotgun (WGS) entry which is preliminary data.</text>
</comment>
<keyword evidence="2" id="KW-1185">Reference proteome</keyword>
<dbReference type="EMBL" id="POTC01000018">
    <property type="protein sequence ID" value="POF62694.1"/>
    <property type="molecule type" value="Genomic_DNA"/>
</dbReference>